<evidence type="ECO:0000256" key="2">
    <source>
        <dbReference type="ARBA" id="ARBA00022475"/>
    </source>
</evidence>
<feature type="transmembrane region" description="Helical" evidence="6">
    <location>
        <begin position="257"/>
        <end position="284"/>
    </location>
</feature>
<dbReference type="GO" id="GO:0005886">
    <property type="term" value="C:plasma membrane"/>
    <property type="evidence" value="ECO:0007669"/>
    <property type="project" value="UniProtKB-SubCell"/>
</dbReference>
<feature type="domain" description="ABC3 transporter permease C-terminal" evidence="7">
    <location>
        <begin position="267"/>
        <end position="379"/>
    </location>
</feature>
<dbReference type="Pfam" id="PF02687">
    <property type="entry name" value="FtsX"/>
    <property type="match status" value="1"/>
</dbReference>
<evidence type="ECO:0000256" key="4">
    <source>
        <dbReference type="ARBA" id="ARBA00022989"/>
    </source>
</evidence>
<evidence type="ECO:0000256" key="6">
    <source>
        <dbReference type="SAM" id="Phobius"/>
    </source>
</evidence>
<dbReference type="EMBL" id="CP058649">
    <property type="protein sequence ID" value="QUI22895.1"/>
    <property type="molecule type" value="Genomic_DNA"/>
</dbReference>
<comment type="subcellular location">
    <subcellularLocation>
        <location evidence="1">Cell membrane</location>
        <topology evidence="1">Multi-pass membrane protein</topology>
    </subcellularLocation>
</comment>
<sequence length="392" mass="45631">MKNVCLFFNRNFKKFIGVMFSLMTFLLILNLVLGIVLSVYDNMKMGIVDNNSLYFMEVYNEDDPMRIPHELKENLENYHGVEEAFWDASHPVKLLSHDLHNLDMTNIFGVSTQALKYFKIDADAVDDDFIFLSQSLQHNDKFSQLTIGDKLYMKDYKYIKEGDTWTSSEYLIERTFYGFVDSDDLSMFNNNLSLIHEDMSQEIAMGMTKTGEPYFSRLIVIVPEVNKLADISDVIKQESPSLKTRYILETTGNLPRFAVIIVTISVFVMFILFLISTLSVSSNLNQIFNLRKRDMVLFDIFGVEEVKVMRMFMAELFLYGLLTFFATSLITTILFYGFKVFLGFDILTNYQYIYYIVNFILSVGILNINGFIKLKRLLNTKNTMAYYKEVLK</sequence>
<dbReference type="RefSeq" id="WP_212698390.1">
    <property type="nucleotide sequence ID" value="NZ_CP058649.1"/>
</dbReference>
<gene>
    <name evidence="8" type="ORF">HZI73_11620</name>
</gene>
<feature type="transmembrane region" description="Helical" evidence="6">
    <location>
        <begin position="352"/>
        <end position="372"/>
    </location>
</feature>
<evidence type="ECO:0000259" key="7">
    <source>
        <dbReference type="Pfam" id="PF02687"/>
    </source>
</evidence>
<proteinExistence type="predicted"/>
<keyword evidence="9" id="KW-1185">Reference proteome</keyword>
<protein>
    <recommendedName>
        <fullName evidence="7">ABC3 transporter permease C-terminal domain-containing protein</fullName>
    </recommendedName>
</protein>
<evidence type="ECO:0000256" key="5">
    <source>
        <dbReference type="ARBA" id="ARBA00023136"/>
    </source>
</evidence>
<keyword evidence="3 6" id="KW-0812">Transmembrane</keyword>
<evidence type="ECO:0000313" key="8">
    <source>
        <dbReference type="EMBL" id="QUI22895.1"/>
    </source>
</evidence>
<evidence type="ECO:0000313" key="9">
    <source>
        <dbReference type="Proteomes" id="UP000683246"/>
    </source>
</evidence>
<evidence type="ECO:0000256" key="3">
    <source>
        <dbReference type="ARBA" id="ARBA00022692"/>
    </source>
</evidence>
<keyword evidence="5 6" id="KW-0472">Membrane</keyword>
<dbReference type="AlphaFoldDB" id="A0A8J8MJN9"/>
<accession>A0A8J8MJN9</accession>
<keyword evidence="2" id="KW-1003">Cell membrane</keyword>
<dbReference type="InterPro" id="IPR003838">
    <property type="entry name" value="ABC3_permease_C"/>
</dbReference>
<keyword evidence="4 6" id="KW-1133">Transmembrane helix</keyword>
<dbReference type="KEGG" id="vpy:HZI73_11620"/>
<name>A0A8J8MJN9_9FIRM</name>
<feature type="transmembrane region" description="Helical" evidence="6">
    <location>
        <begin position="15"/>
        <end position="40"/>
    </location>
</feature>
<feature type="transmembrane region" description="Helical" evidence="6">
    <location>
        <begin position="316"/>
        <end position="337"/>
    </location>
</feature>
<evidence type="ECO:0000256" key="1">
    <source>
        <dbReference type="ARBA" id="ARBA00004651"/>
    </source>
</evidence>
<reference evidence="8" key="1">
    <citation type="submission" date="2020-07" db="EMBL/GenBank/DDBJ databases">
        <title>Vallitalea pronyensis genome.</title>
        <authorList>
            <person name="Postec A."/>
        </authorList>
    </citation>
    <scope>NUCLEOTIDE SEQUENCE</scope>
    <source>
        <strain evidence="8">FatNI3</strain>
    </source>
</reference>
<organism evidence="8 9">
    <name type="scientific">Vallitalea pronyensis</name>
    <dbReference type="NCBI Taxonomy" id="1348613"/>
    <lineage>
        <taxon>Bacteria</taxon>
        <taxon>Bacillati</taxon>
        <taxon>Bacillota</taxon>
        <taxon>Clostridia</taxon>
        <taxon>Lachnospirales</taxon>
        <taxon>Vallitaleaceae</taxon>
        <taxon>Vallitalea</taxon>
    </lineage>
</organism>
<dbReference type="Proteomes" id="UP000683246">
    <property type="component" value="Chromosome"/>
</dbReference>